<evidence type="ECO:0000256" key="4">
    <source>
        <dbReference type="PIRSR" id="PIRSR603782-2"/>
    </source>
</evidence>
<dbReference type="Gene3D" id="3.40.30.10">
    <property type="entry name" value="Glutaredoxin"/>
    <property type="match status" value="1"/>
</dbReference>
<keyword evidence="7" id="KW-1185">Reference proteome</keyword>
<gene>
    <name evidence="6" type="ORF">FNU76_14620</name>
</gene>
<keyword evidence="2 3" id="KW-0186">Copper</keyword>
<dbReference type="InterPro" id="IPR003782">
    <property type="entry name" value="SCO1/SenC"/>
</dbReference>
<dbReference type="GO" id="GO:0046872">
    <property type="term" value="F:metal ion binding"/>
    <property type="evidence" value="ECO:0007669"/>
    <property type="project" value="UniProtKB-KW"/>
</dbReference>
<dbReference type="EMBL" id="CP041730">
    <property type="protein sequence ID" value="QDQ27490.1"/>
    <property type="molecule type" value="Genomic_DNA"/>
</dbReference>
<dbReference type="CDD" id="cd02968">
    <property type="entry name" value="SCO"/>
    <property type="match status" value="1"/>
</dbReference>
<dbReference type="KEGG" id="cari:FNU76_14620"/>
<dbReference type="RefSeq" id="WP_144278883.1">
    <property type="nucleotide sequence ID" value="NZ_CP041730.1"/>
</dbReference>
<dbReference type="AlphaFoldDB" id="A0A516SH94"/>
<comment type="similarity">
    <text evidence="1">Belongs to the SCO1/2 family.</text>
</comment>
<dbReference type="PROSITE" id="PS51257">
    <property type="entry name" value="PROKAR_LIPOPROTEIN"/>
    <property type="match status" value="1"/>
</dbReference>
<dbReference type="InterPro" id="IPR013766">
    <property type="entry name" value="Thioredoxin_domain"/>
</dbReference>
<keyword evidence="3" id="KW-0479">Metal-binding</keyword>
<feature type="binding site" evidence="3">
    <location>
        <position position="74"/>
    </location>
    <ligand>
        <name>Cu cation</name>
        <dbReference type="ChEBI" id="CHEBI:23378"/>
    </ligand>
</feature>
<organism evidence="6 7">
    <name type="scientific">Chitinimonas arctica</name>
    <dbReference type="NCBI Taxonomy" id="2594795"/>
    <lineage>
        <taxon>Bacteria</taxon>
        <taxon>Pseudomonadati</taxon>
        <taxon>Pseudomonadota</taxon>
        <taxon>Betaproteobacteria</taxon>
        <taxon>Neisseriales</taxon>
        <taxon>Chitinibacteraceae</taxon>
        <taxon>Chitinimonas</taxon>
    </lineage>
</organism>
<feature type="binding site" evidence="3">
    <location>
        <position position="70"/>
    </location>
    <ligand>
        <name>Cu cation</name>
        <dbReference type="ChEBI" id="CHEBI:23378"/>
    </ligand>
</feature>
<evidence type="ECO:0000256" key="2">
    <source>
        <dbReference type="ARBA" id="ARBA00023008"/>
    </source>
</evidence>
<dbReference type="OrthoDB" id="9790194at2"/>
<dbReference type="Proteomes" id="UP000317550">
    <property type="component" value="Chromosome"/>
</dbReference>
<evidence type="ECO:0000313" key="7">
    <source>
        <dbReference type="Proteomes" id="UP000317550"/>
    </source>
</evidence>
<dbReference type="PROSITE" id="PS51352">
    <property type="entry name" value="THIOREDOXIN_2"/>
    <property type="match status" value="1"/>
</dbReference>
<evidence type="ECO:0000259" key="5">
    <source>
        <dbReference type="PROSITE" id="PS51352"/>
    </source>
</evidence>
<dbReference type="PANTHER" id="PTHR12151:SF25">
    <property type="entry name" value="LINALOOL DEHYDRATASE_ISOMERASE DOMAIN-CONTAINING PROTEIN"/>
    <property type="match status" value="1"/>
</dbReference>
<name>A0A516SH94_9NEIS</name>
<dbReference type="SUPFAM" id="SSF52833">
    <property type="entry name" value="Thioredoxin-like"/>
    <property type="match status" value="1"/>
</dbReference>
<dbReference type="InterPro" id="IPR036249">
    <property type="entry name" value="Thioredoxin-like_sf"/>
</dbReference>
<reference evidence="7" key="1">
    <citation type="submission" date="2019-07" db="EMBL/GenBank/DDBJ databases">
        <title>Chitinimonas sp. nov., isolated from Ny-Alesund, arctica soil.</title>
        <authorList>
            <person name="Xu Q."/>
            <person name="Peng F."/>
        </authorList>
    </citation>
    <scope>NUCLEOTIDE SEQUENCE [LARGE SCALE GENOMIC DNA]</scope>
    <source>
        <strain evidence="7">R3-44</strain>
    </source>
</reference>
<feature type="domain" description="Thioredoxin" evidence="5">
    <location>
        <begin position="18"/>
        <end position="193"/>
    </location>
</feature>
<evidence type="ECO:0000256" key="1">
    <source>
        <dbReference type="ARBA" id="ARBA00010996"/>
    </source>
</evidence>
<keyword evidence="4" id="KW-1015">Disulfide bond</keyword>
<proteinExistence type="inferred from homology"/>
<accession>A0A516SH94</accession>
<feature type="disulfide bond" description="Redox-active" evidence="4">
    <location>
        <begin position="70"/>
        <end position="74"/>
    </location>
</feature>
<protein>
    <submittedName>
        <fullName evidence="6">SCO family protein</fullName>
    </submittedName>
</protein>
<dbReference type="FunFam" id="3.40.30.10:FF:000013">
    <property type="entry name" value="Blast:Protein SCO1 homolog, mitochondrial"/>
    <property type="match status" value="1"/>
</dbReference>
<dbReference type="Pfam" id="PF02630">
    <property type="entry name" value="SCO1-SenC"/>
    <property type="match status" value="1"/>
</dbReference>
<sequence length="194" mass="20960">MRRFLSLALTLIVLGLAACGQKSGPAFKSTDITGAPFGGEFRLTGHDGKPHALADFRGKAVVLFFGYTHCPDVCPTTMSELAGAMKQLGERAKDVQVLFVTVDPERDTQALLNQYVPSFHPAFIGLRGSPAETRAVADQFKVVYQKNVTDKTNYTVDHSAGSYIFDKAGKLRLFVSYGAGAEVFSHDLGLLLAD</sequence>
<dbReference type="PANTHER" id="PTHR12151">
    <property type="entry name" value="ELECTRON TRANSPORT PROTIN SCO1/SENC FAMILY MEMBER"/>
    <property type="match status" value="1"/>
</dbReference>
<feature type="binding site" evidence="3">
    <location>
        <position position="158"/>
    </location>
    <ligand>
        <name>Cu cation</name>
        <dbReference type="ChEBI" id="CHEBI:23378"/>
    </ligand>
</feature>
<evidence type="ECO:0000256" key="3">
    <source>
        <dbReference type="PIRSR" id="PIRSR603782-1"/>
    </source>
</evidence>
<evidence type="ECO:0000313" key="6">
    <source>
        <dbReference type="EMBL" id="QDQ27490.1"/>
    </source>
</evidence>